<proteinExistence type="predicted"/>
<dbReference type="GO" id="GO:0003723">
    <property type="term" value="F:RNA binding"/>
    <property type="evidence" value="ECO:0007669"/>
    <property type="project" value="UniProtKB-UniRule"/>
</dbReference>
<dbReference type="PROSITE" id="PS50102">
    <property type="entry name" value="RRM"/>
    <property type="match status" value="1"/>
</dbReference>
<accession>V7CU70</accession>
<feature type="domain" description="RRM" evidence="2">
    <location>
        <begin position="8"/>
        <end position="85"/>
    </location>
</feature>
<dbReference type="Gene3D" id="3.30.70.330">
    <property type="match status" value="1"/>
</dbReference>
<dbReference type="EMBL" id="CM002288">
    <property type="protein sequence ID" value="ESW33659.1"/>
    <property type="molecule type" value="Genomic_DNA"/>
</dbReference>
<dbReference type="InterPro" id="IPR000504">
    <property type="entry name" value="RRM_dom"/>
</dbReference>
<protein>
    <recommendedName>
        <fullName evidence="2">RRM domain-containing protein</fullName>
    </recommendedName>
</protein>
<dbReference type="PANTHER" id="PTHR34427">
    <property type="entry name" value="DUF4283 DOMAIN PROTEIN"/>
    <property type="match status" value="1"/>
</dbReference>
<evidence type="ECO:0000256" key="1">
    <source>
        <dbReference type="PROSITE-ProRule" id="PRU00176"/>
    </source>
</evidence>
<dbReference type="AlphaFoldDB" id="V7CU70"/>
<evidence type="ECO:0000313" key="4">
    <source>
        <dbReference type="Proteomes" id="UP000000226"/>
    </source>
</evidence>
<dbReference type="SMR" id="V7CU70"/>
<dbReference type="Pfam" id="PF00076">
    <property type="entry name" value="RRM_1"/>
    <property type="match status" value="1"/>
</dbReference>
<dbReference type="PANTHER" id="PTHR34427:SF5">
    <property type="entry name" value="DUF4283 DOMAIN-CONTAINING PROTEIN"/>
    <property type="match status" value="1"/>
</dbReference>
<dbReference type="Proteomes" id="UP000000226">
    <property type="component" value="Chromosome 1"/>
</dbReference>
<dbReference type="Gramene" id="ESW33659">
    <property type="protein sequence ID" value="ESW33659"/>
    <property type="gene ID" value="PHAVU_001G088300g"/>
</dbReference>
<dbReference type="OrthoDB" id="1436792at2759"/>
<evidence type="ECO:0000259" key="2">
    <source>
        <dbReference type="PROSITE" id="PS50102"/>
    </source>
</evidence>
<dbReference type="STRING" id="3885.V7CU70"/>
<gene>
    <name evidence="3" type="ORF">PHAVU_001G088300g</name>
</gene>
<sequence length="317" mass="37442">RPELSRGIPFSFSNFPFDIKELDLWRIFRRWGRVSDIFISRRLNIKKKRFGFVRFQGVQNFRELENHLNTIWIGSWKLKANRPKYNRSTETRKEWNMKLKGKVIEPGRESKKEWRVKEEKTYANIVKSGKGIGEQPHNRARVQAIHFREEESSREWLKKCYIGRVSDLSKVSCLNECLILEGLSHIKVKFLGGLHVLLLGENESNILEAIEENKTWFEEMFDTIIPWEEQFVAVDKLVWVRCRGLPLKLWNTDSFKHIAALMGTLIEVDKATMALEELEYARFKIRVSVGCEAKLTNYMRINENLYQISVEEECTIP</sequence>
<evidence type="ECO:0000313" key="3">
    <source>
        <dbReference type="EMBL" id="ESW33659.1"/>
    </source>
</evidence>
<reference evidence="4" key="1">
    <citation type="journal article" date="2014" name="Nat. Genet.">
        <title>A reference genome for common bean and genome-wide analysis of dual domestications.</title>
        <authorList>
            <person name="Schmutz J."/>
            <person name="McClean P.E."/>
            <person name="Mamidi S."/>
            <person name="Wu G.A."/>
            <person name="Cannon S.B."/>
            <person name="Grimwood J."/>
            <person name="Jenkins J."/>
            <person name="Shu S."/>
            <person name="Song Q."/>
            <person name="Chavarro C."/>
            <person name="Torres-Torres M."/>
            <person name="Geffroy V."/>
            <person name="Moghaddam S.M."/>
            <person name="Gao D."/>
            <person name="Abernathy B."/>
            <person name="Barry K."/>
            <person name="Blair M."/>
            <person name="Brick M.A."/>
            <person name="Chovatia M."/>
            <person name="Gepts P."/>
            <person name="Goodstein D.M."/>
            <person name="Gonzales M."/>
            <person name="Hellsten U."/>
            <person name="Hyten D.L."/>
            <person name="Jia G."/>
            <person name="Kelly J.D."/>
            <person name="Kudrna D."/>
            <person name="Lee R."/>
            <person name="Richard M.M."/>
            <person name="Miklas P.N."/>
            <person name="Osorno J.M."/>
            <person name="Rodrigues J."/>
            <person name="Thareau V."/>
            <person name="Urrea C.A."/>
            <person name="Wang M."/>
            <person name="Yu Y."/>
            <person name="Zhang M."/>
            <person name="Wing R.A."/>
            <person name="Cregan P.B."/>
            <person name="Rokhsar D.S."/>
            <person name="Jackson S.A."/>
        </authorList>
    </citation>
    <scope>NUCLEOTIDE SEQUENCE [LARGE SCALE GENOMIC DNA]</scope>
    <source>
        <strain evidence="4">cv. G19833</strain>
    </source>
</reference>
<feature type="non-terminal residue" evidence="3">
    <location>
        <position position="1"/>
    </location>
</feature>
<dbReference type="CDD" id="cd00590">
    <property type="entry name" value="RRM_SF"/>
    <property type="match status" value="1"/>
</dbReference>
<keyword evidence="4" id="KW-1185">Reference proteome</keyword>
<name>V7CU70_PHAVU</name>
<keyword evidence="1" id="KW-0694">RNA-binding</keyword>
<dbReference type="SUPFAM" id="SSF54928">
    <property type="entry name" value="RNA-binding domain, RBD"/>
    <property type="match status" value="1"/>
</dbReference>
<dbReference type="InterPro" id="IPR035979">
    <property type="entry name" value="RBD_domain_sf"/>
</dbReference>
<dbReference type="OMA" id="YKVHIME"/>
<organism evidence="3 4">
    <name type="scientific">Phaseolus vulgaris</name>
    <name type="common">Kidney bean</name>
    <name type="synonym">French bean</name>
    <dbReference type="NCBI Taxonomy" id="3885"/>
    <lineage>
        <taxon>Eukaryota</taxon>
        <taxon>Viridiplantae</taxon>
        <taxon>Streptophyta</taxon>
        <taxon>Embryophyta</taxon>
        <taxon>Tracheophyta</taxon>
        <taxon>Spermatophyta</taxon>
        <taxon>Magnoliopsida</taxon>
        <taxon>eudicotyledons</taxon>
        <taxon>Gunneridae</taxon>
        <taxon>Pentapetalae</taxon>
        <taxon>rosids</taxon>
        <taxon>fabids</taxon>
        <taxon>Fabales</taxon>
        <taxon>Fabaceae</taxon>
        <taxon>Papilionoideae</taxon>
        <taxon>50 kb inversion clade</taxon>
        <taxon>NPAAA clade</taxon>
        <taxon>indigoferoid/millettioid clade</taxon>
        <taxon>Phaseoleae</taxon>
        <taxon>Phaseolus</taxon>
    </lineage>
</organism>
<dbReference type="InterPro" id="IPR012677">
    <property type="entry name" value="Nucleotide-bd_a/b_plait_sf"/>
</dbReference>